<evidence type="ECO:0000313" key="12">
    <source>
        <dbReference type="EMBL" id="CAD7399191.1"/>
    </source>
</evidence>
<dbReference type="PROSITE" id="PS50077">
    <property type="entry name" value="HEAT_REPEAT"/>
    <property type="match status" value="1"/>
</dbReference>
<dbReference type="SMART" id="SM00567">
    <property type="entry name" value="EZ_HEAT"/>
    <property type="match status" value="6"/>
</dbReference>
<dbReference type="Gene3D" id="1.25.10.10">
    <property type="entry name" value="Leucine-rich Repeat Variant"/>
    <property type="match status" value="2"/>
</dbReference>
<organism evidence="12">
    <name type="scientific">Timema cristinae</name>
    <name type="common">Walking stick</name>
    <dbReference type="NCBI Taxonomy" id="61476"/>
    <lineage>
        <taxon>Eukaryota</taxon>
        <taxon>Metazoa</taxon>
        <taxon>Ecdysozoa</taxon>
        <taxon>Arthropoda</taxon>
        <taxon>Hexapoda</taxon>
        <taxon>Insecta</taxon>
        <taxon>Pterygota</taxon>
        <taxon>Neoptera</taxon>
        <taxon>Polyneoptera</taxon>
        <taxon>Phasmatodea</taxon>
        <taxon>Timematodea</taxon>
        <taxon>Timematoidea</taxon>
        <taxon>Timematidae</taxon>
        <taxon>Timema</taxon>
    </lineage>
</organism>
<feature type="binding site" evidence="10">
    <location>
        <position position="236"/>
    </location>
    <ligand>
        <name>Fe cation</name>
        <dbReference type="ChEBI" id="CHEBI:24875"/>
        <label>1</label>
    </ligand>
</feature>
<sequence length="475" mass="52391">MSDNLFGADYSGESVTDGSENIDCGAVQAVGRVVGAACSSTEERYKGRLNSEAQQVSTLVLDWTADDGEIEIQIPDGFIEDRGARDKLKLRLYEYKEGGPLPDCSRRDRNCNNGRNSCLFSSISQVGVSVAGLCTRHMSSQKSTRTIALFVLTFENSPTHVTSTVVRELGSEGTSVSKMNEITNKNVLAIGQVLNDPNRPLKERFRALFTLKNIGGSTAINCINQCFNDSSALLKHELAYCLGQMQDSKAIPFLKSVLQDKSQEPMVRHEAGEALGAIGSPHVEDILKEFCNDPVIEVAETCQLALDRIRWLSDTGHTAEKLLQNPYASVDPAPPFLESDVKILQGILMDEEKPLFDRYRAMFALRNLNTEQGLKAGSALFRHEVAFVLGQVQSKASVPYLQASLEDPTENEMVRHECAEALGAIASPDCLAVLQRYLEDEKRVVKESCEIALDMCEYENTPEFQYANTLLKVES</sequence>
<keyword evidence="3 10" id="KW-0479">Metal-binding</keyword>
<evidence type="ECO:0000256" key="1">
    <source>
        <dbReference type="ARBA" id="ARBA00000068"/>
    </source>
</evidence>
<comment type="catalytic activity">
    <reaction evidence="1 10">
        <text>[eIF5A protein]-deoxyhypusine + AH2 + O2 = [eIF5A protein]-hypusine + A + H2O</text>
        <dbReference type="Rhea" id="RHEA:14101"/>
        <dbReference type="Rhea" id="RHEA-COMP:10144"/>
        <dbReference type="Rhea" id="RHEA-COMP:12592"/>
        <dbReference type="ChEBI" id="CHEBI:13193"/>
        <dbReference type="ChEBI" id="CHEBI:15377"/>
        <dbReference type="ChEBI" id="CHEBI:15379"/>
        <dbReference type="ChEBI" id="CHEBI:17499"/>
        <dbReference type="ChEBI" id="CHEBI:82657"/>
        <dbReference type="ChEBI" id="CHEBI:91175"/>
        <dbReference type="EC" id="1.14.99.29"/>
    </reaction>
</comment>
<comment type="similarity">
    <text evidence="10">Belongs to the deoxyhypusine hydroxylase family.</text>
</comment>
<evidence type="ECO:0000256" key="11">
    <source>
        <dbReference type="PROSITE-ProRule" id="PRU00103"/>
    </source>
</evidence>
<name>A0A7R9GYA8_TIMCR</name>
<proteinExistence type="inferred from homology"/>
<dbReference type="EC" id="1.14.99.29" evidence="10"/>
<dbReference type="AlphaFoldDB" id="A0A7R9GYA8"/>
<dbReference type="InterPro" id="IPR016024">
    <property type="entry name" value="ARM-type_fold"/>
</dbReference>
<dbReference type="Pfam" id="PF13646">
    <property type="entry name" value="HEAT_2"/>
    <property type="match status" value="2"/>
</dbReference>
<evidence type="ECO:0000256" key="4">
    <source>
        <dbReference type="ARBA" id="ARBA00022737"/>
    </source>
</evidence>
<keyword evidence="5 10" id="KW-0560">Oxidoreductase</keyword>
<dbReference type="EMBL" id="OC317813">
    <property type="protein sequence ID" value="CAD7399191.1"/>
    <property type="molecule type" value="Genomic_DNA"/>
</dbReference>
<dbReference type="SUPFAM" id="SSF48371">
    <property type="entry name" value="ARM repeat"/>
    <property type="match status" value="2"/>
</dbReference>
<comment type="function">
    <text evidence="10">Catalyzes the hydroxylation of the N(6)-(4-aminobutyl)-L-lysine intermediate to form hypusine, an essential post-translational modification only found in mature eIF-5A factor.</text>
</comment>
<dbReference type="InterPro" id="IPR004155">
    <property type="entry name" value="PBS_lyase_HEAT"/>
</dbReference>
<dbReference type="GO" id="GO:0019135">
    <property type="term" value="F:deoxyhypusine monooxygenase activity"/>
    <property type="evidence" value="ECO:0007669"/>
    <property type="project" value="UniProtKB-UniRule"/>
</dbReference>
<feature type="binding site" evidence="10">
    <location>
        <position position="270"/>
    </location>
    <ligand>
        <name>Fe cation</name>
        <dbReference type="ChEBI" id="CHEBI:24875"/>
        <label>1</label>
    </ligand>
</feature>
<feature type="binding site" evidence="10">
    <location>
        <position position="417"/>
    </location>
    <ligand>
        <name>Fe cation</name>
        <dbReference type="ChEBI" id="CHEBI:24875"/>
        <label>2</label>
    </ligand>
</feature>
<evidence type="ECO:0000256" key="5">
    <source>
        <dbReference type="ARBA" id="ARBA00023002"/>
    </source>
</evidence>
<feature type="repeat" description="HEAT" evidence="11">
    <location>
        <begin position="250"/>
        <end position="290"/>
    </location>
</feature>
<dbReference type="PANTHER" id="PTHR12697:SF5">
    <property type="entry name" value="DEOXYHYPUSINE HYDROXYLASE"/>
    <property type="match status" value="1"/>
</dbReference>
<keyword evidence="8 10" id="KW-0386">Hypusine biosynthesis</keyword>
<evidence type="ECO:0000256" key="9">
    <source>
        <dbReference type="ARBA" id="ARBA00045876"/>
    </source>
</evidence>
<accession>A0A7R9GYA8</accession>
<dbReference type="InterPro" id="IPR021133">
    <property type="entry name" value="HEAT_type_2"/>
</dbReference>
<dbReference type="UniPathway" id="UPA00354"/>
<keyword evidence="7 10" id="KW-0503">Monooxygenase</keyword>
<gene>
    <name evidence="12" type="ORF">TCEB3V08_LOCUS4871</name>
</gene>
<dbReference type="InterPro" id="IPR011989">
    <property type="entry name" value="ARM-like"/>
</dbReference>
<dbReference type="PANTHER" id="PTHR12697">
    <property type="entry name" value="PBS LYASE HEAT-LIKE PROTEIN"/>
    <property type="match status" value="1"/>
</dbReference>
<comment type="function">
    <text evidence="9">Catalyzes the hydroxylation of the N(6)-(4-aminobutyl)-L-lysine intermediate produced by deoxyhypusine synthase/DHPS on a critical lysine of the eukaryotic translation initiation factor 5A/eIF-5A. This is the second step of the post-translational modification of that lysine into an unusual amino acid residue named hypusine. Hypusination is unique to mature eIF-5A factor and is essential for its function.</text>
</comment>
<keyword evidence="4" id="KW-0677">Repeat</keyword>
<evidence type="ECO:0000256" key="3">
    <source>
        <dbReference type="ARBA" id="ARBA00022723"/>
    </source>
</evidence>
<feature type="binding site" evidence="10">
    <location>
        <position position="269"/>
    </location>
    <ligand>
        <name>Fe cation</name>
        <dbReference type="ChEBI" id="CHEBI:24875"/>
        <label>1</label>
    </ligand>
</feature>
<dbReference type="InterPro" id="IPR027517">
    <property type="entry name" value="Deoxyhypusine_hydroxylase"/>
</dbReference>
<protein>
    <recommendedName>
        <fullName evidence="10">Deoxyhypusine hydroxylase</fullName>
        <shortName evidence="10">DOHH</shortName>
        <ecNumber evidence="10">1.14.99.29</ecNumber>
    </recommendedName>
    <alternativeName>
        <fullName evidence="10">Deoxyhypusine dioxygenase</fullName>
    </alternativeName>
    <alternativeName>
        <fullName evidence="10">Deoxyhypusine monooxygenase</fullName>
    </alternativeName>
</protein>
<keyword evidence="6 10" id="KW-0408">Iron</keyword>
<dbReference type="GO" id="GO:0046872">
    <property type="term" value="F:metal ion binding"/>
    <property type="evidence" value="ECO:0007669"/>
    <property type="project" value="UniProtKB-KW"/>
</dbReference>
<comment type="cofactor">
    <cofactor evidence="10">
        <name>Fe(2+)</name>
        <dbReference type="ChEBI" id="CHEBI:29033"/>
    </cofactor>
    <text evidence="10">Binds 2 Fe(2+) ions per subunit.</text>
</comment>
<reference evidence="12" key="1">
    <citation type="submission" date="2020-11" db="EMBL/GenBank/DDBJ databases">
        <authorList>
            <person name="Tran Van P."/>
        </authorList>
    </citation>
    <scope>NUCLEOTIDE SEQUENCE</scope>
</reference>
<feature type="binding site" evidence="10">
    <location>
        <position position="416"/>
    </location>
    <ligand>
        <name>Fe cation</name>
        <dbReference type="ChEBI" id="CHEBI:24875"/>
        <label>2</label>
    </ligand>
</feature>
<feature type="binding site" evidence="10">
    <location>
        <position position="383"/>
    </location>
    <ligand>
        <name>Fe cation</name>
        <dbReference type="ChEBI" id="CHEBI:24875"/>
        <label>2</label>
    </ligand>
</feature>
<feature type="binding site" evidence="10">
    <location>
        <position position="384"/>
    </location>
    <ligand>
        <name>Fe cation</name>
        <dbReference type="ChEBI" id="CHEBI:24875"/>
        <label>2</label>
    </ligand>
</feature>
<dbReference type="HAMAP" id="MF_03101">
    <property type="entry name" value="Deoxyhypusine_hydroxylase"/>
    <property type="match status" value="1"/>
</dbReference>
<evidence type="ECO:0000256" key="8">
    <source>
        <dbReference type="ARBA" id="ARBA00023256"/>
    </source>
</evidence>
<evidence type="ECO:0000256" key="7">
    <source>
        <dbReference type="ARBA" id="ARBA00023033"/>
    </source>
</evidence>
<feature type="binding site" evidence="10">
    <location>
        <position position="237"/>
    </location>
    <ligand>
        <name>Fe cation</name>
        <dbReference type="ChEBI" id="CHEBI:24875"/>
        <label>1</label>
    </ligand>
</feature>
<evidence type="ECO:0000256" key="2">
    <source>
        <dbReference type="ARBA" id="ARBA00005041"/>
    </source>
</evidence>
<comment type="pathway">
    <text evidence="2 10">Protein modification; eIF5A hypusination.</text>
</comment>
<evidence type="ECO:0000256" key="6">
    <source>
        <dbReference type="ARBA" id="ARBA00023004"/>
    </source>
</evidence>
<dbReference type="FunFam" id="1.25.10.10:FF:000099">
    <property type="entry name" value="Deoxyhypusine hydroxylase"/>
    <property type="match status" value="2"/>
</dbReference>
<evidence type="ECO:0000256" key="10">
    <source>
        <dbReference type="HAMAP-Rule" id="MF_03101"/>
    </source>
</evidence>